<evidence type="ECO:0000313" key="3">
    <source>
        <dbReference type="EnsemblMetazoa" id="GMOY012300-PA"/>
    </source>
</evidence>
<proteinExistence type="evidence at transcript level"/>
<name>D3TSR2_GLOMM</name>
<accession>D3TSR2</accession>
<evidence type="ECO:0000313" key="2">
    <source>
        <dbReference type="EMBL" id="ADD20740.1"/>
    </source>
</evidence>
<evidence type="ECO:0000256" key="1">
    <source>
        <dbReference type="SAM" id="SignalP"/>
    </source>
</evidence>
<dbReference type="VEuPathDB" id="VectorBase:GMOY012300"/>
<feature type="signal peptide" evidence="1">
    <location>
        <begin position="1"/>
        <end position="22"/>
    </location>
</feature>
<dbReference type="EMBL" id="CCAG010004439">
    <property type="status" value="NOT_ANNOTATED_CDS"/>
    <property type="molecule type" value="Genomic_DNA"/>
</dbReference>
<dbReference type="Proteomes" id="UP000092444">
    <property type="component" value="Unassembled WGS sequence"/>
</dbReference>
<protein>
    <submittedName>
        <fullName evidence="2 3">Hypothetical secreted peptide</fullName>
    </submittedName>
</protein>
<keyword evidence="4" id="KW-1185">Reference proteome</keyword>
<keyword evidence="1" id="KW-0732">Signal</keyword>
<reference evidence="2" key="1">
    <citation type="journal article" date="2010" name="BMC Genomics">
        <title>An insight into the sialome of Glossina morsitans morsitans.</title>
        <authorList>
            <person name="Alves-Silva J."/>
            <person name="Ribeiro J.M."/>
            <person name="Van Den Abbeele J."/>
            <person name="Attardo G."/>
            <person name="Hao Z."/>
            <person name="Haines L.R."/>
            <person name="Soares M.B."/>
            <person name="Berriman M."/>
            <person name="Aksoy S."/>
            <person name="Lehane M.J."/>
        </authorList>
    </citation>
    <scope>NUCLEOTIDE SEQUENCE</scope>
    <source>
        <tissue evidence="2">Salivary gland</tissue>
    </source>
</reference>
<organism evidence="2">
    <name type="scientific">Glossina morsitans morsitans</name>
    <name type="common">Savannah tsetse fly</name>
    <dbReference type="NCBI Taxonomy" id="37546"/>
    <lineage>
        <taxon>Eukaryota</taxon>
        <taxon>Metazoa</taxon>
        <taxon>Ecdysozoa</taxon>
        <taxon>Arthropoda</taxon>
        <taxon>Hexapoda</taxon>
        <taxon>Insecta</taxon>
        <taxon>Pterygota</taxon>
        <taxon>Neoptera</taxon>
        <taxon>Endopterygota</taxon>
        <taxon>Diptera</taxon>
        <taxon>Brachycera</taxon>
        <taxon>Muscomorpha</taxon>
        <taxon>Hippoboscoidea</taxon>
        <taxon>Glossinidae</taxon>
        <taxon>Glossina</taxon>
    </lineage>
</organism>
<sequence>MLKSFSPFFFLLCFFKGHKVLCLPVFVFQKSLKKKNKNKIKVLEFLAEKRQKIRNVLRCNTTL</sequence>
<reference evidence="3" key="5">
    <citation type="submission" date="2016-10" db="UniProtKB">
        <authorList>
            <consortium name="VectorBase"/>
        </authorList>
    </citation>
    <scope>IDENTIFICATION</scope>
    <source>
        <strain evidence="3">Yale</strain>
    </source>
</reference>
<dbReference type="AlphaFoldDB" id="D3TSR2"/>
<reference evidence="3" key="6">
    <citation type="submission" date="2021-02" db="UniProtKB">
        <authorList>
            <consortium name="EnsemblMetazoa"/>
        </authorList>
    </citation>
    <scope>IDENTIFICATION</scope>
    <source>
        <strain evidence="3">Yale</strain>
    </source>
</reference>
<reference evidence="3" key="3">
    <citation type="submission" date="2014-03" db="EMBL/GenBank/DDBJ databases">
        <title>Genome Sequence of the Tsetse Fly (Glossina morsitans): Vector of African Trypanosomiasis.</title>
        <authorList>
            <person name="Lawson D."/>
        </authorList>
    </citation>
    <scope>NUCLEOTIDE SEQUENCE [LARGE SCALE GENOMIC DNA]</scope>
    <source>
        <strain evidence="3">Yale</strain>
    </source>
</reference>
<reference evidence="3 4" key="4">
    <citation type="submission" date="2014-03" db="EMBL/GenBank/DDBJ databases">
        <title>Genome Sequence of the Tsetse Fly (Glossina morsitans): Vector of African Trypanosomiasis.</title>
        <authorList>
            <consortium name="International Glossina Genome Initiative W.H.O."/>
            <person name="Lawson D."/>
        </authorList>
    </citation>
    <scope>NUCLEOTIDE SEQUENCE [LARGE SCALE GENOMIC DNA]</scope>
    <source>
        <strain evidence="3 4">Yale</strain>
    </source>
</reference>
<reference evidence="2" key="2">
    <citation type="submission" date="2010-01" db="EMBL/GenBank/DDBJ databases">
        <authorList>
            <consortium name="International Glossina Genome Initiative"/>
            <person name="da Silva J."/>
            <person name="Ribeiro J.M.C."/>
            <person name="Abbeele J.V."/>
            <person name="Attardo G."/>
            <person name="Hao Z."/>
            <person name="Haines L.R."/>
            <person name="Soares M.B."/>
            <person name="Berriman M."/>
            <person name="Aksoy S."/>
            <person name="Lehane M.J."/>
        </authorList>
    </citation>
    <scope>NUCLEOTIDE SEQUENCE</scope>
    <source>
        <tissue evidence="2">Salivary gland</tissue>
    </source>
</reference>
<feature type="chain" id="PRO_5014569841" evidence="1">
    <location>
        <begin position="23"/>
        <end position="63"/>
    </location>
</feature>
<evidence type="ECO:0000313" key="4">
    <source>
        <dbReference type="Proteomes" id="UP000092444"/>
    </source>
</evidence>
<dbReference type="EnsemblMetazoa" id="GMOY012300-RA">
    <property type="protein sequence ID" value="GMOY012300-PA"/>
    <property type="gene ID" value="GMOY012300"/>
</dbReference>
<dbReference type="EMBL" id="EZ424464">
    <property type="protein sequence ID" value="ADD20740.1"/>
    <property type="molecule type" value="mRNA"/>
</dbReference>